<sequence>MEHILTGTLYAGRELLRVNSIEDKNDPALTRSFTLATCLASMKNHVHKD</sequence>
<organism evidence="1 2">
    <name type="scientific">Arthrobacter subterraneus</name>
    <dbReference type="NCBI Taxonomy" id="335973"/>
    <lineage>
        <taxon>Bacteria</taxon>
        <taxon>Bacillati</taxon>
        <taxon>Actinomycetota</taxon>
        <taxon>Actinomycetes</taxon>
        <taxon>Micrococcales</taxon>
        <taxon>Micrococcaceae</taxon>
        <taxon>Arthrobacter</taxon>
    </lineage>
</organism>
<evidence type="ECO:0000313" key="2">
    <source>
        <dbReference type="Proteomes" id="UP000199258"/>
    </source>
</evidence>
<accession>A0A1G8FSC3</accession>
<reference evidence="1 2" key="1">
    <citation type="submission" date="2016-10" db="EMBL/GenBank/DDBJ databases">
        <authorList>
            <person name="de Groot N.N."/>
        </authorList>
    </citation>
    <scope>NUCLEOTIDE SEQUENCE [LARGE SCALE GENOMIC DNA]</scope>
    <source>
        <strain evidence="1 2">NP_1H</strain>
    </source>
</reference>
<protein>
    <submittedName>
        <fullName evidence="1">Uncharacterized protein</fullName>
    </submittedName>
</protein>
<keyword evidence="2" id="KW-1185">Reference proteome</keyword>
<name>A0A1G8FSC3_9MICC</name>
<dbReference type="Proteomes" id="UP000199258">
    <property type="component" value="Unassembled WGS sequence"/>
</dbReference>
<evidence type="ECO:0000313" key="1">
    <source>
        <dbReference type="EMBL" id="SDH85030.1"/>
    </source>
</evidence>
<proteinExistence type="predicted"/>
<dbReference type="EMBL" id="FNDT01000003">
    <property type="protein sequence ID" value="SDH85030.1"/>
    <property type="molecule type" value="Genomic_DNA"/>
</dbReference>
<dbReference type="AlphaFoldDB" id="A0A1G8FSC3"/>
<gene>
    <name evidence="1" type="ORF">SAMN04488693_103176</name>
</gene>